<sequence length="219" mass="23560">MSVTRWLLACGIVGAALFLAMDWIASFWLYPGYDITSQQVSELSAIGAPSRAFWMTLGFPHAALTFAFAYGVWRASAGRRGVMAIAILLALFALNSFLWGWVAPMHMRGVAFTATDTLHIGFTIVAVVLMVGFMTSGAWIYAGRFRWFSGVVLVAMLVCGGIVGTQVPAIAQGLPTPWMGLVERVSVYAPSLWMAVLALAMMGESKEGRPLPVPPPTPA</sequence>
<gene>
    <name evidence="2" type="ORF">K1X15_00165</name>
</gene>
<feature type="transmembrane region" description="Helical" evidence="1">
    <location>
        <begin position="122"/>
        <end position="142"/>
    </location>
</feature>
<proteinExistence type="predicted"/>
<feature type="transmembrane region" description="Helical" evidence="1">
    <location>
        <begin position="82"/>
        <end position="102"/>
    </location>
</feature>
<keyword evidence="1" id="KW-0812">Transmembrane</keyword>
<dbReference type="Proteomes" id="UP000825799">
    <property type="component" value="Chromosome"/>
</dbReference>
<keyword evidence="3" id="KW-1185">Reference proteome</keyword>
<keyword evidence="1" id="KW-1133">Transmembrane helix</keyword>
<feature type="transmembrane region" description="Helical" evidence="1">
    <location>
        <begin position="7"/>
        <end position="31"/>
    </location>
</feature>
<feature type="transmembrane region" description="Helical" evidence="1">
    <location>
        <begin position="147"/>
        <end position="165"/>
    </location>
</feature>
<accession>A0ABX8WDV4</accession>
<evidence type="ECO:0000313" key="3">
    <source>
        <dbReference type="Proteomes" id="UP000825799"/>
    </source>
</evidence>
<protein>
    <submittedName>
        <fullName evidence="2">DUF998 domain-containing protein</fullName>
    </submittedName>
</protein>
<feature type="transmembrane region" description="Helical" evidence="1">
    <location>
        <begin position="51"/>
        <end position="70"/>
    </location>
</feature>
<organism evidence="2 3">
    <name type="scientific">Devosia salina</name>
    <dbReference type="NCBI Taxonomy" id="2860336"/>
    <lineage>
        <taxon>Bacteria</taxon>
        <taxon>Pseudomonadati</taxon>
        <taxon>Pseudomonadota</taxon>
        <taxon>Alphaproteobacteria</taxon>
        <taxon>Hyphomicrobiales</taxon>
        <taxon>Devosiaceae</taxon>
        <taxon>Devosia</taxon>
    </lineage>
</organism>
<dbReference type="Pfam" id="PF06197">
    <property type="entry name" value="DUF998"/>
    <property type="match status" value="1"/>
</dbReference>
<name>A0ABX8WDV4_9HYPH</name>
<evidence type="ECO:0000256" key="1">
    <source>
        <dbReference type="SAM" id="Phobius"/>
    </source>
</evidence>
<dbReference type="InterPro" id="IPR009339">
    <property type="entry name" value="DUF998"/>
</dbReference>
<reference evidence="2 3" key="1">
    <citation type="submission" date="2021-08" db="EMBL/GenBank/DDBJ databases">
        <title>Devosia salina sp. nov., isolated from the South China Sea sediment.</title>
        <authorList>
            <person name="Zhou Z."/>
        </authorList>
    </citation>
    <scope>NUCLEOTIDE SEQUENCE [LARGE SCALE GENOMIC DNA]</scope>
    <source>
        <strain evidence="2 3">SCS-3</strain>
    </source>
</reference>
<dbReference type="EMBL" id="CP080590">
    <property type="protein sequence ID" value="QYO77063.1"/>
    <property type="molecule type" value="Genomic_DNA"/>
</dbReference>
<keyword evidence="1" id="KW-0472">Membrane</keyword>
<dbReference type="RefSeq" id="WP_220305525.1">
    <property type="nucleotide sequence ID" value="NZ_CP080590.1"/>
</dbReference>
<evidence type="ECO:0000313" key="2">
    <source>
        <dbReference type="EMBL" id="QYO77063.1"/>
    </source>
</evidence>